<feature type="compositionally biased region" description="Low complexity" evidence="2">
    <location>
        <begin position="117"/>
        <end position="127"/>
    </location>
</feature>
<evidence type="ECO:0000256" key="2">
    <source>
        <dbReference type="SAM" id="MobiDB-lite"/>
    </source>
</evidence>
<feature type="region of interest" description="Disordered" evidence="2">
    <location>
        <begin position="112"/>
        <end position="133"/>
    </location>
</feature>
<dbReference type="InterPro" id="IPR012862">
    <property type="entry name" value="DUF1635"/>
</dbReference>
<feature type="coiled-coil region" evidence="1">
    <location>
        <begin position="24"/>
        <end position="72"/>
    </location>
</feature>
<gene>
    <name evidence="3" type="ORF">DCAR_0625474</name>
</gene>
<organism evidence="3 4">
    <name type="scientific">Daucus carota subsp. sativus</name>
    <name type="common">Carrot</name>
    <dbReference type="NCBI Taxonomy" id="79200"/>
    <lineage>
        <taxon>Eukaryota</taxon>
        <taxon>Viridiplantae</taxon>
        <taxon>Streptophyta</taxon>
        <taxon>Embryophyta</taxon>
        <taxon>Tracheophyta</taxon>
        <taxon>Spermatophyta</taxon>
        <taxon>Magnoliopsida</taxon>
        <taxon>eudicotyledons</taxon>
        <taxon>Gunneridae</taxon>
        <taxon>Pentapetalae</taxon>
        <taxon>asterids</taxon>
        <taxon>campanulids</taxon>
        <taxon>Apiales</taxon>
        <taxon>Apiaceae</taxon>
        <taxon>Apioideae</taxon>
        <taxon>Scandiceae</taxon>
        <taxon>Daucinae</taxon>
        <taxon>Daucus</taxon>
        <taxon>Daucus sect. Daucus</taxon>
    </lineage>
</organism>
<dbReference type="EMBL" id="CP093348">
    <property type="protein sequence ID" value="WOH06051.1"/>
    <property type="molecule type" value="Genomic_DNA"/>
</dbReference>
<protein>
    <submittedName>
        <fullName evidence="3">Uncharacterized protein</fullName>
    </submittedName>
</protein>
<reference evidence="3" key="1">
    <citation type="journal article" date="2016" name="Nat. Genet.">
        <title>A high-quality carrot genome assembly provides new insights into carotenoid accumulation and asterid genome evolution.</title>
        <authorList>
            <person name="Iorizzo M."/>
            <person name="Ellison S."/>
            <person name="Senalik D."/>
            <person name="Zeng P."/>
            <person name="Satapoomin P."/>
            <person name="Huang J."/>
            <person name="Bowman M."/>
            <person name="Iovene M."/>
            <person name="Sanseverino W."/>
            <person name="Cavagnaro P."/>
            <person name="Yildiz M."/>
            <person name="Macko-Podgorni A."/>
            <person name="Moranska E."/>
            <person name="Grzebelus E."/>
            <person name="Grzebelus D."/>
            <person name="Ashrafi H."/>
            <person name="Zheng Z."/>
            <person name="Cheng S."/>
            <person name="Spooner D."/>
            <person name="Van Deynze A."/>
            <person name="Simon P."/>
        </authorList>
    </citation>
    <scope>NUCLEOTIDE SEQUENCE</scope>
    <source>
        <tissue evidence="3">Leaf</tissue>
    </source>
</reference>
<proteinExistence type="predicted"/>
<dbReference type="PANTHER" id="PTHR33701">
    <property type="entry name" value="TRANSMEMBRANE PROTEIN"/>
    <property type="match status" value="1"/>
</dbReference>
<dbReference type="PANTHER" id="PTHR33701:SF2">
    <property type="entry name" value="TRANSMEMBRANE PROTEIN"/>
    <property type="match status" value="1"/>
</dbReference>
<evidence type="ECO:0000313" key="4">
    <source>
        <dbReference type="Proteomes" id="UP000077755"/>
    </source>
</evidence>
<name>A0AAF1B7F2_DAUCS</name>
<dbReference type="Pfam" id="PF07795">
    <property type="entry name" value="DUF1635"/>
    <property type="match status" value="1"/>
</dbReference>
<keyword evidence="4" id="KW-1185">Reference proteome</keyword>
<feature type="compositionally biased region" description="Basic and acidic residues" evidence="2">
    <location>
        <begin position="166"/>
        <end position="192"/>
    </location>
</feature>
<dbReference type="Proteomes" id="UP000077755">
    <property type="component" value="Chromosome 6"/>
</dbReference>
<accession>A0AAF1B7F2</accession>
<reference evidence="3" key="2">
    <citation type="submission" date="2022-03" db="EMBL/GenBank/DDBJ databases">
        <title>Draft title - Genomic analysis of global carrot germplasm unveils the trajectory of domestication and the origin of high carotenoid orange carrot.</title>
        <authorList>
            <person name="Iorizzo M."/>
            <person name="Ellison S."/>
            <person name="Senalik D."/>
            <person name="Macko-Podgorni A."/>
            <person name="Grzebelus D."/>
            <person name="Bostan H."/>
            <person name="Rolling W."/>
            <person name="Curaba J."/>
            <person name="Simon P."/>
        </authorList>
    </citation>
    <scope>NUCLEOTIDE SEQUENCE</scope>
    <source>
        <tissue evidence="3">Leaf</tissue>
    </source>
</reference>
<feature type="region of interest" description="Disordered" evidence="2">
    <location>
        <begin position="160"/>
        <end position="192"/>
    </location>
</feature>
<sequence>MEGKVGLKTVECLRGRLLAERRASRAANQDAEHLRQKLIELESQLRREIKLRDRAEEKLKSLIEKLESSNRSSSVSYGSVLSDFISSSGNRSCESGSVSSSTASNLYAKCIKDDDSSNTNSQTTNSTKPESVELMTDKDFPLSESLMHNVITNGATESPIILPSNEHTESDKAISEKSHDFDTAKEMNGKRRDDCSYVKPVCRVH</sequence>
<dbReference type="AlphaFoldDB" id="A0AAF1B7F2"/>
<evidence type="ECO:0000313" key="3">
    <source>
        <dbReference type="EMBL" id="WOH06051.1"/>
    </source>
</evidence>
<keyword evidence="1" id="KW-0175">Coiled coil</keyword>
<evidence type="ECO:0000256" key="1">
    <source>
        <dbReference type="SAM" id="Coils"/>
    </source>
</evidence>